<evidence type="ECO:0000256" key="6">
    <source>
        <dbReference type="ARBA" id="ARBA00022840"/>
    </source>
</evidence>
<feature type="domain" description="Guanylate cyclase" evidence="17">
    <location>
        <begin position="1147"/>
        <end position="1279"/>
    </location>
</feature>
<dbReference type="EC" id="4.6.1.2" evidence="2"/>
<dbReference type="InterPro" id="IPR029787">
    <property type="entry name" value="Nucleotide_cyclase"/>
</dbReference>
<dbReference type="GO" id="GO:0005524">
    <property type="term" value="F:ATP binding"/>
    <property type="evidence" value="ECO:0007669"/>
    <property type="project" value="UniProtKB-UniRule"/>
</dbReference>
<dbReference type="GO" id="GO:0007168">
    <property type="term" value="P:receptor guanylyl cyclase signaling pathway"/>
    <property type="evidence" value="ECO:0007669"/>
    <property type="project" value="TreeGrafter"/>
</dbReference>
<keyword evidence="7 14" id="KW-1133">Transmembrane helix</keyword>
<evidence type="ECO:0000256" key="15">
    <source>
        <dbReference type="SAM" id="SignalP"/>
    </source>
</evidence>
<evidence type="ECO:0000256" key="10">
    <source>
        <dbReference type="ARBA" id="ARBA00023293"/>
    </source>
</evidence>
<evidence type="ECO:0000256" key="8">
    <source>
        <dbReference type="ARBA" id="ARBA00023136"/>
    </source>
</evidence>
<dbReference type="InterPro" id="IPR011009">
    <property type="entry name" value="Kinase-like_dom_sf"/>
</dbReference>
<keyword evidence="8 14" id="KW-0472">Membrane</keyword>
<gene>
    <name evidence="18" type="ORF">CYCCA115_LOCUS16950</name>
</gene>
<keyword evidence="19" id="KW-1185">Reference proteome</keyword>
<dbReference type="GO" id="GO:0001653">
    <property type="term" value="F:peptide receptor activity"/>
    <property type="evidence" value="ECO:0007669"/>
    <property type="project" value="TreeGrafter"/>
</dbReference>
<dbReference type="GO" id="GO:0004383">
    <property type="term" value="F:guanylate cyclase activity"/>
    <property type="evidence" value="ECO:0007669"/>
    <property type="project" value="UniProtKB-EC"/>
</dbReference>
<feature type="signal peptide" evidence="15">
    <location>
        <begin position="1"/>
        <end position="26"/>
    </location>
</feature>
<feature type="transmembrane region" description="Helical" evidence="14">
    <location>
        <begin position="672"/>
        <end position="691"/>
    </location>
</feature>
<dbReference type="InterPro" id="IPR008271">
    <property type="entry name" value="Ser/Thr_kinase_AS"/>
</dbReference>
<feature type="region of interest" description="Disordered" evidence="13">
    <location>
        <begin position="755"/>
        <end position="794"/>
    </location>
</feature>
<keyword evidence="10" id="KW-0141">cGMP biosynthesis</keyword>
<accession>A0AAD2G2K9</accession>
<organism evidence="18 19">
    <name type="scientific">Cylindrotheca closterium</name>
    <dbReference type="NCBI Taxonomy" id="2856"/>
    <lineage>
        <taxon>Eukaryota</taxon>
        <taxon>Sar</taxon>
        <taxon>Stramenopiles</taxon>
        <taxon>Ochrophyta</taxon>
        <taxon>Bacillariophyta</taxon>
        <taxon>Bacillariophyceae</taxon>
        <taxon>Bacillariophycidae</taxon>
        <taxon>Bacillariales</taxon>
        <taxon>Bacillariaceae</taxon>
        <taxon>Cylindrotheca</taxon>
    </lineage>
</organism>
<dbReference type="GO" id="GO:0004674">
    <property type="term" value="F:protein serine/threonine kinase activity"/>
    <property type="evidence" value="ECO:0007669"/>
    <property type="project" value="UniProtKB-KW"/>
</dbReference>
<dbReference type="Gene3D" id="3.40.190.10">
    <property type="entry name" value="Periplasmic binding protein-like II"/>
    <property type="match status" value="1"/>
</dbReference>
<sequence length="1408" mass="157066">MKKSIQWGPIACTFVVLMVSVSQAVALYNDTLAPPLGVLTPLNESTPQVGWDSAPQVQEEGAYNTSMSELAQWPTGELDCAQGYRRFNELTQKKVYHIGIYAHDSIETTVQEFNLTFETYLNEAVGKRWDPPIEFKMVPTRDPLTAWIDQDQDVDMMYADSGFFSCTGTEIGAQPLGTTLSRTKVRGRYYDLDVLGGTMLVAADNRDINSIENLKNKRIAAVKISEFAGGQSQFWVMMKNGLDYIMDPEQVTFTNSQEDVVRGVLDGSWDVGFVRTGAVEQTTDLETGELIDPELFKVVSPRIYIMDDGELFPYLHSTPVVPEWPLFAKEDLDRVVAEEVSAALINFHYHNLVGRSFHECLDAAATKSETDLCNTMSPSDFVKEARCDTTREMAELAYQAGLAGRHSGFRPARSHFELRTIVQDIGFVEQNNIGKGITELLCDRLSWAIFDDHVLTLEIVLVVIFVGIGEWQCPRETSLYQAVKCPEGHYKVPEDLFDLRCERRGLSCPTEKGYSCYCKPCIRAFEVDLFEFDKKAGILLDSDLLDLGGCEKMSLCGSVEQGEQLQFHIHDNLDRDNANVTALIHFGQETNALKVTPTPGEDHAYDFVFSLNQRGVAILEIAVDGVQAPESPWRVEVIERVCFENQMVANENGVCVCSNNARLINGKCMADGTFAGIVAGACGFLLILVLWRFLNYRREKSDEVWKVNVDELHFSHPVEVIGQGAFGVVLLAEYRGTNVAIKRVLPIKEKEKSKMSGSTSLASSATSKEVDEDSTDDKSGEVGEEYESNDANQSQDIEARLESFGVKRGSLATTSRSADSKLGFLVGLGQRTRKQSAIRRKLFGSQDVSAYNMSILGTASAASSSYRGFFPWCDDRSQKQKEFKEEMRLLSRLRHPCITTVMGAVMNGYEPMMVMEYMENGSLYDLLRNETLYTGGEIILQIIRDVAQGLRFLHASKPPILHGDLKAKNILIDSRFRAKVGDFGLALKNNRGLSGTPFWLAPEYLLQKTDYNIHCDIYSFGIILYEIYSRNNPYAGENPRSVLRKVCDPRINHRPAVPSTCPKRMSELMKKCWSSDPVFRPDAKDLDMIFNEMTARDTEPLADTKKTKRVRTQVATGDMLYKVFPRAVADKLKAGQKVEPETHNNVTIFFSDIIRFTDISRRLSAVKVCDLLDRLYVAFDALATKHDVFKVETIGDAWMGVTNLENDQNETHVTRIARFAIDAVEAANKVLIDEDDPNGGYVHIRVGFHSGSVVSNVIGSLNPRYGLFGDTVNTASRMESLSLSDRIQCSEPAAKILHEQAPDLPLRRRGKVAVKGKGNMITYWVGESSPVRMTPKFKTKPMVNFAGDIVTPSPLAVEKKISLSAMSPLPKDGLKLIGESKEEVEPQPVSSKAVALPEPAPMERSLSR</sequence>
<name>A0AAD2G2K9_9STRA</name>
<dbReference type="SUPFAM" id="SSF56112">
    <property type="entry name" value="Protein kinase-like (PK-like)"/>
    <property type="match status" value="1"/>
</dbReference>
<dbReference type="GO" id="GO:0004016">
    <property type="term" value="F:adenylate cyclase activity"/>
    <property type="evidence" value="ECO:0007669"/>
    <property type="project" value="TreeGrafter"/>
</dbReference>
<dbReference type="Gene3D" id="1.10.510.10">
    <property type="entry name" value="Transferase(Phosphotransferase) domain 1"/>
    <property type="match status" value="1"/>
</dbReference>
<evidence type="ECO:0000256" key="11">
    <source>
        <dbReference type="PROSITE-ProRule" id="PRU00087"/>
    </source>
</evidence>
<evidence type="ECO:0000259" key="16">
    <source>
        <dbReference type="PROSITE" id="PS50011"/>
    </source>
</evidence>
<evidence type="ECO:0000259" key="17">
    <source>
        <dbReference type="PROSITE" id="PS50125"/>
    </source>
</evidence>
<dbReference type="PANTHER" id="PTHR11920">
    <property type="entry name" value="GUANYLYL CYCLASE"/>
    <property type="match status" value="1"/>
</dbReference>
<proteinExistence type="predicted"/>
<evidence type="ECO:0000256" key="5">
    <source>
        <dbReference type="ARBA" id="ARBA00022741"/>
    </source>
</evidence>
<dbReference type="PROSITE" id="PS50011">
    <property type="entry name" value="PROTEIN_KINASE_DOM"/>
    <property type="match status" value="1"/>
</dbReference>
<dbReference type="SMART" id="SM00044">
    <property type="entry name" value="CYCc"/>
    <property type="match status" value="1"/>
</dbReference>
<dbReference type="EMBL" id="CAKOGP040001958">
    <property type="protein sequence ID" value="CAJ1957935.1"/>
    <property type="molecule type" value="Genomic_DNA"/>
</dbReference>
<dbReference type="Pfam" id="PF12974">
    <property type="entry name" value="Phosphonate-bd"/>
    <property type="match status" value="1"/>
</dbReference>
<dbReference type="PROSITE" id="PS50194">
    <property type="entry name" value="FILAMIN_REPEAT"/>
    <property type="match status" value="1"/>
</dbReference>
<dbReference type="SUPFAM" id="SSF53850">
    <property type="entry name" value="Periplasmic binding protein-like II"/>
    <property type="match status" value="1"/>
</dbReference>
<keyword evidence="6 12" id="KW-0067">ATP-binding</keyword>
<dbReference type="InterPro" id="IPR017441">
    <property type="entry name" value="Protein_kinase_ATP_BS"/>
</dbReference>
<dbReference type="GO" id="GO:0005886">
    <property type="term" value="C:plasma membrane"/>
    <property type="evidence" value="ECO:0007669"/>
    <property type="project" value="TreeGrafter"/>
</dbReference>
<evidence type="ECO:0000256" key="1">
    <source>
        <dbReference type="ARBA" id="ARBA00004167"/>
    </source>
</evidence>
<evidence type="ECO:0000256" key="12">
    <source>
        <dbReference type="PROSITE-ProRule" id="PRU10141"/>
    </source>
</evidence>
<dbReference type="CDD" id="cd13999">
    <property type="entry name" value="STKc_MAP3K-like"/>
    <property type="match status" value="1"/>
</dbReference>
<dbReference type="Pfam" id="PF07714">
    <property type="entry name" value="PK_Tyr_Ser-Thr"/>
    <property type="match status" value="1"/>
</dbReference>
<dbReference type="FunFam" id="3.30.70.1230:FF:000030">
    <property type="entry name" value="Si:ch211-215j19.12"/>
    <property type="match status" value="1"/>
</dbReference>
<dbReference type="InterPro" id="IPR017868">
    <property type="entry name" value="Filamin/ABP280_repeat-like"/>
</dbReference>
<dbReference type="PRINTS" id="PR00109">
    <property type="entry name" value="TYRKINASE"/>
</dbReference>
<feature type="region of interest" description="Disordered" evidence="13">
    <location>
        <begin position="1377"/>
        <end position="1408"/>
    </location>
</feature>
<keyword evidence="5 12" id="KW-0547">Nucleotide-binding</keyword>
<evidence type="ECO:0000256" key="14">
    <source>
        <dbReference type="SAM" id="Phobius"/>
    </source>
</evidence>
<evidence type="ECO:0000313" key="19">
    <source>
        <dbReference type="Proteomes" id="UP001295423"/>
    </source>
</evidence>
<comment type="caution">
    <text evidence="18">The sequence shown here is derived from an EMBL/GenBank/DDBJ whole genome shotgun (WGS) entry which is preliminary data.</text>
</comment>
<feature type="domain" description="Protein kinase" evidence="16">
    <location>
        <begin position="715"/>
        <end position="1090"/>
    </location>
</feature>
<keyword evidence="3" id="KW-0723">Serine/threonine-protein kinase</keyword>
<dbReference type="PROSITE" id="PS00107">
    <property type="entry name" value="PROTEIN_KINASE_ATP"/>
    <property type="match status" value="1"/>
</dbReference>
<evidence type="ECO:0000256" key="13">
    <source>
        <dbReference type="SAM" id="MobiDB-lite"/>
    </source>
</evidence>
<evidence type="ECO:0000256" key="2">
    <source>
        <dbReference type="ARBA" id="ARBA00012202"/>
    </source>
</evidence>
<feature type="chain" id="PRO_5042070074" description="guanylate cyclase" evidence="15">
    <location>
        <begin position="27"/>
        <end position="1408"/>
    </location>
</feature>
<dbReference type="CDD" id="cd07302">
    <property type="entry name" value="CHD"/>
    <property type="match status" value="1"/>
</dbReference>
<evidence type="ECO:0000313" key="18">
    <source>
        <dbReference type="EMBL" id="CAJ1957935.1"/>
    </source>
</evidence>
<keyword evidence="3" id="KW-0808">Transferase</keyword>
<dbReference type="InterPro" id="IPR050401">
    <property type="entry name" value="Cyclic_nucleotide_synthase"/>
</dbReference>
<dbReference type="InterPro" id="IPR000719">
    <property type="entry name" value="Prot_kinase_dom"/>
</dbReference>
<feature type="compositionally biased region" description="Low complexity" evidence="13">
    <location>
        <begin position="755"/>
        <end position="767"/>
    </location>
</feature>
<dbReference type="PROSITE" id="PS50125">
    <property type="entry name" value="GUANYLATE_CYCLASE_2"/>
    <property type="match status" value="1"/>
</dbReference>
<comment type="subcellular location">
    <subcellularLocation>
        <location evidence="1">Membrane</location>
        <topology evidence="1">Single-pass membrane protein</topology>
    </subcellularLocation>
</comment>
<dbReference type="SUPFAM" id="SSF55073">
    <property type="entry name" value="Nucleotide cyclase"/>
    <property type="match status" value="1"/>
</dbReference>
<dbReference type="Pfam" id="PF00211">
    <property type="entry name" value="Guanylate_cyc"/>
    <property type="match status" value="1"/>
</dbReference>
<dbReference type="InterPro" id="IPR001245">
    <property type="entry name" value="Ser-Thr/Tyr_kinase_cat_dom"/>
</dbReference>
<dbReference type="Proteomes" id="UP001295423">
    <property type="component" value="Unassembled WGS sequence"/>
</dbReference>
<evidence type="ECO:0000256" key="4">
    <source>
        <dbReference type="ARBA" id="ARBA00022692"/>
    </source>
</evidence>
<dbReference type="Gene3D" id="3.30.200.20">
    <property type="entry name" value="Phosphorylase Kinase, domain 1"/>
    <property type="match status" value="1"/>
</dbReference>
<keyword evidence="4 14" id="KW-0812">Transmembrane</keyword>
<evidence type="ECO:0000256" key="7">
    <source>
        <dbReference type="ARBA" id="ARBA00022989"/>
    </source>
</evidence>
<dbReference type="InterPro" id="IPR001054">
    <property type="entry name" value="A/G_cyclase"/>
</dbReference>
<dbReference type="PANTHER" id="PTHR11920:SF335">
    <property type="entry name" value="GUANYLATE CYCLASE"/>
    <property type="match status" value="1"/>
</dbReference>
<keyword evidence="9" id="KW-0456">Lyase</keyword>
<feature type="binding site" evidence="12">
    <location>
        <position position="748"/>
    </location>
    <ligand>
        <name>ATP</name>
        <dbReference type="ChEBI" id="CHEBI:30616"/>
    </ligand>
</feature>
<evidence type="ECO:0000256" key="9">
    <source>
        <dbReference type="ARBA" id="ARBA00023239"/>
    </source>
</evidence>
<protein>
    <recommendedName>
        <fullName evidence="2">guanylate cyclase</fullName>
        <ecNumber evidence="2">4.6.1.2</ecNumber>
    </recommendedName>
</protein>
<keyword evidence="3" id="KW-0418">Kinase</keyword>
<dbReference type="PROSITE" id="PS00108">
    <property type="entry name" value="PROTEIN_KINASE_ST"/>
    <property type="match status" value="1"/>
</dbReference>
<feature type="repeat" description="Filamin" evidence="11">
    <location>
        <begin position="562"/>
        <end position="637"/>
    </location>
</feature>
<dbReference type="Gene3D" id="3.30.70.1230">
    <property type="entry name" value="Nucleotide cyclase"/>
    <property type="match status" value="1"/>
</dbReference>
<keyword evidence="15" id="KW-0732">Signal</keyword>
<dbReference type="GO" id="GO:0035556">
    <property type="term" value="P:intracellular signal transduction"/>
    <property type="evidence" value="ECO:0007669"/>
    <property type="project" value="InterPro"/>
</dbReference>
<dbReference type="SMART" id="SM00220">
    <property type="entry name" value="S_TKc"/>
    <property type="match status" value="1"/>
</dbReference>
<evidence type="ECO:0000256" key="3">
    <source>
        <dbReference type="ARBA" id="ARBA00022527"/>
    </source>
</evidence>
<reference evidence="18" key="1">
    <citation type="submission" date="2023-08" db="EMBL/GenBank/DDBJ databases">
        <authorList>
            <person name="Audoor S."/>
            <person name="Bilcke G."/>
        </authorList>
    </citation>
    <scope>NUCLEOTIDE SEQUENCE</scope>
</reference>